<dbReference type="Pfam" id="PF01243">
    <property type="entry name" value="PNPOx_N"/>
    <property type="match status" value="1"/>
</dbReference>
<organism evidence="2">
    <name type="scientific">uncultured Solirubrobacteraceae bacterium</name>
    <dbReference type="NCBI Taxonomy" id="1162706"/>
    <lineage>
        <taxon>Bacteria</taxon>
        <taxon>Bacillati</taxon>
        <taxon>Actinomycetota</taxon>
        <taxon>Thermoleophilia</taxon>
        <taxon>Solirubrobacterales</taxon>
        <taxon>Solirubrobacteraceae</taxon>
        <taxon>environmental samples</taxon>
    </lineage>
</organism>
<gene>
    <name evidence="2" type="ORF">AVDCRST_MAG67-4445</name>
</gene>
<evidence type="ECO:0000313" key="2">
    <source>
        <dbReference type="EMBL" id="CAA9533294.1"/>
    </source>
</evidence>
<dbReference type="InterPro" id="IPR011576">
    <property type="entry name" value="Pyridox_Oxase_N"/>
</dbReference>
<accession>A0A6J4TXE1</accession>
<dbReference type="AlphaFoldDB" id="A0A6J4TXE1"/>
<proteinExistence type="predicted"/>
<evidence type="ECO:0000259" key="1">
    <source>
        <dbReference type="Pfam" id="PF01243"/>
    </source>
</evidence>
<dbReference type="EMBL" id="CADCVQ010000178">
    <property type="protein sequence ID" value="CAA9533294.1"/>
    <property type="molecule type" value="Genomic_DNA"/>
</dbReference>
<feature type="domain" description="Pyridoxamine 5'-phosphate oxidase N-terminal" evidence="1">
    <location>
        <begin position="9"/>
        <end position="125"/>
    </location>
</feature>
<dbReference type="Gene3D" id="2.30.110.10">
    <property type="entry name" value="Electron Transport, Fmn-binding Protein, Chain A"/>
    <property type="match status" value="1"/>
</dbReference>
<name>A0A6J4TXE1_9ACTN</name>
<reference evidence="2" key="1">
    <citation type="submission" date="2020-02" db="EMBL/GenBank/DDBJ databases">
        <authorList>
            <person name="Meier V. D."/>
        </authorList>
    </citation>
    <scope>NUCLEOTIDE SEQUENCE</scope>
    <source>
        <strain evidence="2">AVDCRST_MAG67</strain>
    </source>
</reference>
<dbReference type="InterPro" id="IPR012349">
    <property type="entry name" value="Split_barrel_FMN-bd"/>
</dbReference>
<dbReference type="SUPFAM" id="SSF50475">
    <property type="entry name" value="FMN-binding split barrel"/>
    <property type="match status" value="1"/>
</dbReference>
<sequence>MSRRDPFDVEEFLARPLVARVATDGPTVRPIWFLWEDGAFWWITGSYARLPKLLADDPRVALVIDTCDLASGEVLQVTARGDAEVVAFDADRARRKLARYLGADESRWPQTFRELDFDPRLVRLVPERLIAKDVSFERRATR</sequence>
<protein>
    <recommendedName>
        <fullName evidence="1">Pyridoxamine 5'-phosphate oxidase N-terminal domain-containing protein</fullName>
    </recommendedName>
</protein>